<gene>
    <name evidence="1" type="ORF">ACAOBT_LOCUS6130</name>
</gene>
<evidence type="ECO:0000313" key="1">
    <source>
        <dbReference type="EMBL" id="CAH1965045.1"/>
    </source>
</evidence>
<dbReference type="EMBL" id="CAKOFQ010006721">
    <property type="protein sequence ID" value="CAH1965045.1"/>
    <property type="molecule type" value="Genomic_DNA"/>
</dbReference>
<evidence type="ECO:0000313" key="2">
    <source>
        <dbReference type="Proteomes" id="UP001152888"/>
    </source>
</evidence>
<keyword evidence="2" id="KW-1185">Reference proteome</keyword>
<dbReference type="Proteomes" id="UP001152888">
    <property type="component" value="Unassembled WGS sequence"/>
</dbReference>
<proteinExistence type="predicted"/>
<comment type="caution">
    <text evidence="1">The sequence shown here is derived from an EMBL/GenBank/DDBJ whole genome shotgun (WGS) entry which is preliminary data.</text>
</comment>
<organism evidence="1 2">
    <name type="scientific">Acanthoscelides obtectus</name>
    <name type="common">Bean weevil</name>
    <name type="synonym">Bruchus obtectus</name>
    <dbReference type="NCBI Taxonomy" id="200917"/>
    <lineage>
        <taxon>Eukaryota</taxon>
        <taxon>Metazoa</taxon>
        <taxon>Ecdysozoa</taxon>
        <taxon>Arthropoda</taxon>
        <taxon>Hexapoda</taxon>
        <taxon>Insecta</taxon>
        <taxon>Pterygota</taxon>
        <taxon>Neoptera</taxon>
        <taxon>Endopterygota</taxon>
        <taxon>Coleoptera</taxon>
        <taxon>Polyphaga</taxon>
        <taxon>Cucujiformia</taxon>
        <taxon>Chrysomeloidea</taxon>
        <taxon>Chrysomelidae</taxon>
        <taxon>Bruchinae</taxon>
        <taxon>Bruchini</taxon>
        <taxon>Acanthoscelides</taxon>
    </lineage>
</organism>
<protein>
    <submittedName>
        <fullName evidence="1">Uncharacterized protein</fullName>
    </submittedName>
</protein>
<sequence length="44" mass="5146">MGASEAQDEERMREIDVHSVQDLIRDILRKLRLVEQNGPLQVTR</sequence>
<name>A0A9P0P1I8_ACAOB</name>
<accession>A0A9P0P1I8</accession>
<dbReference type="AlphaFoldDB" id="A0A9P0P1I8"/>
<reference evidence="1" key="1">
    <citation type="submission" date="2022-03" db="EMBL/GenBank/DDBJ databases">
        <authorList>
            <person name="Sayadi A."/>
        </authorList>
    </citation>
    <scope>NUCLEOTIDE SEQUENCE</scope>
</reference>